<dbReference type="SUPFAM" id="SSF56655">
    <property type="entry name" value="Carbohydrate phosphatase"/>
    <property type="match status" value="1"/>
</dbReference>
<sequence length="265" mass="29265">MNNKDLIARHLEVALQAARLAGSYVLEAGKNPNIQVHDKHQNDFVTDADRACEQLIISTIRQTFPDDRIFGEETGTSGCGGHGRWILDPIDGTTNFFRSLPNYTISIAWELEPYHPLVGVVYNPRQQELFWGSEGEGVYLNGQPIAVSSVTDFTKALMVCVPPHRQHQLVDGYFETAKKLFLATSDFRSFGSCALELAYIAAGRLDGYYELCLGYYDMAAGMLLVREAGGLVESADPGQPFTDARCDLIASNGLIHSQILHKVHA</sequence>
<gene>
    <name evidence="8" type="primary">suhB_9</name>
    <name evidence="8" type="ORF">SDC9_61403</name>
</gene>
<keyword evidence="6 8" id="KW-0378">Hydrolase</keyword>
<dbReference type="GO" id="GO:0006020">
    <property type="term" value="P:inositol metabolic process"/>
    <property type="evidence" value="ECO:0007669"/>
    <property type="project" value="TreeGrafter"/>
</dbReference>
<name>A0A644XGZ7_9ZZZZ</name>
<proteinExistence type="inferred from homology"/>
<protein>
    <recommendedName>
        <fullName evidence="4">inositol-phosphate phosphatase</fullName>
        <ecNumber evidence="4">3.1.3.25</ecNumber>
    </recommendedName>
</protein>
<evidence type="ECO:0000256" key="1">
    <source>
        <dbReference type="ARBA" id="ARBA00001033"/>
    </source>
</evidence>
<dbReference type="GO" id="GO:0046854">
    <property type="term" value="P:phosphatidylinositol phosphate biosynthetic process"/>
    <property type="evidence" value="ECO:0007669"/>
    <property type="project" value="InterPro"/>
</dbReference>
<accession>A0A644XGZ7</accession>
<dbReference type="EMBL" id="VSSQ01002375">
    <property type="protein sequence ID" value="MPM15038.1"/>
    <property type="molecule type" value="Genomic_DNA"/>
</dbReference>
<dbReference type="GO" id="GO:0046872">
    <property type="term" value="F:metal ion binding"/>
    <property type="evidence" value="ECO:0007669"/>
    <property type="project" value="UniProtKB-KW"/>
</dbReference>
<reference evidence="8" key="1">
    <citation type="submission" date="2019-08" db="EMBL/GenBank/DDBJ databases">
        <authorList>
            <person name="Kucharzyk K."/>
            <person name="Murdoch R.W."/>
            <person name="Higgins S."/>
            <person name="Loffler F."/>
        </authorList>
    </citation>
    <scope>NUCLEOTIDE SEQUENCE</scope>
</reference>
<evidence type="ECO:0000256" key="6">
    <source>
        <dbReference type="ARBA" id="ARBA00022801"/>
    </source>
</evidence>
<dbReference type="PROSITE" id="PS00630">
    <property type="entry name" value="IMP_2"/>
    <property type="match status" value="1"/>
</dbReference>
<evidence type="ECO:0000256" key="5">
    <source>
        <dbReference type="ARBA" id="ARBA00022723"/>
    </source>
</evidence>
<evidence type="ECO:0000256" key="3">
    <source>
        <dbReference type="ARBA" id="ARBA00009759"/>
    </source>
</evidence>
<keyword evidence="5" id="KW-0479">Metal-binding</keyword>
<comment type="cofactor">
    <cofactor evidence="2">
        <name>Mg(2+)</name>
        <dbReference type="ChEBI" id="CHEBI:18420"/>
    </cofactor>
</comment>
<dbReference type="PRINTS" id="PR00377">
    <property type="entry name" value="IMPHPHTASES"/>
</dbReference>
<dbReference type="EC" id="3.1.3.25" evidence="4"/>
<dbReference type="InterPro" id="IPR033942">
    <property type="entry name" value="IMPase"/>
</dbReference>
<dbReference type="InterPro" id="IPR020550">
    <property type="entry name" value="Inositol_monophosphatase_CS"/>
</dbReference>
<dbReference type="PROSITE" id="PS00629">
    <property type="entry name" value="IMP_1"/>
    <property type="match status" value="1"/>
</dbReference>
<dbReference type="PANTHER" id="PTHR20854:SF4">
    <property type="entry name" value="INOSITOL-1-MONOPHOSPHATASE-RELATED"/>
    <property type="match status" value="1"/>
</dbReference>
<dbReference type="Gene3D" id="3.30.540.10">
    <property type="entry name" value="Fructose-1,6-Bisphosphatase, subunit A, domain 1"/>
    <property type="match status" value="1"/>
</dbReference>
<dbReference type="GO" id="GO:0008934">
    <property type="term" value="F:inositol monophosphate 1-phosphatase activity"/>
    <property type="evidence" value="ECO:0007669"/>
    <property type="project" value="InterPro"/>
</dbReference>
<organism evidence="8">
    <name type="scientific">bioreactor metagenome</name>
    <dbReference type="NCBI Taxonomy" id="1076179"/>
    <lineage>
        <taxon>unclassified sequences</taxon>
        <taxon>metagenomes</taxon>
        <taxon>ecological metagenomes</taxon>
    </lineage>
</organism>
<dbReference type="Pfam" id="PF00459">
    <property type="entry name" value="Inositol_P"/>
    <property type="match status" value="1"/>
</dbReference>
<evidence type="ECO:0000313" key="8">
    <source>
        <dbReference type="EMBL" id="MPM15038.1"/>
    </source>
</evidence>
<evidence type="ECO:0000256" key="4">
    <source>
        <dbReference type="ARBA" id="ARBA00013106"/>
    </source>
</evidence>
<dbReference type="InterPro" id="IPR000760">
    <property type="entry name" value="Inositol_monophosphatase-like"/>
</dbReference>
<dbReference type="AlphaFoldDB" id="A0A644XGZ7"/>
<dbReference type="InterPro" id="IPR020583">
    <property type="entry name" value="Inositol_monoP_metal-BS"/>
</dbReference>
<comment type="similarity">
    <text evidence="3">Belongs to the inositol monophosphatase superfamily.</text>
</comment>
<comment type="catalytic activity">
    <reaction evidence="1">
        <text>a myo-inositol phosphate + H2O = myo-inositol + phosphate</text>
        <dbReference type="Rhea" id="RHEA:24056"/>
        <dbReference type="ChEBI" id="CHEBI:15377"/>
        <dbReference type="ChEBI" id="CHEBI:17268"/>
        <dbReference type="ChEBI" id="CHEBI:43474"/>
        <dbReference type="ChEBI" id="CHEBI:84139"/>
        <dbReference type="EC" id="3.1.3.25"/>
    </reaction>
</comment>
<evidence type="ECO:0000256" key="7">
    <source>
        <dbReference type="ARBA" id="ARBA00022842"/>
    </source>
</evidence>
<dbReference type="GO" id="GO:0007165">
    <property type="term" value="P:signal transduction"/>
    <property type="evidence" value="ECO:0007669"/>
    <property type="project" value="TreeGrafter"/>
</dbReference>
<comment type="caution">
    <text evidence="8">The sequence shown here is derived from an EMBL/GenBank/DDBJ whole genome shotgun (WGS) entry which is preliminary data.</text>
</comment>
<keyword evidence="7" id="KW-0460">Magnesium</keyword>
<dbReference type="PANTHER" id="PTHR20854">
    <property type="entry name" value="INOSITOL MONOPHOSPHATASE"/>
    <property type="match status" value="1"/>
</dbReference>
<dbReference type="Gene3D" id="3.40.190.80">
    <property type="match status" value="1"/>
</dbReference>
<dbReference type="CDD" id="cd01639">
    <property type="entry name" value="IMPase"/>
    <property type="match status" value="1"/>
</dbReference>
<evidence type="ECO:0000256" key="2">
    <source>
        <dbReference type="ARBA" id="ARBA00001946"/>
    </source>
</evidence>
<dbReference type="FunFam" id="3.30.540.10:FF:000003">
    <property type="entry name" value="Inositol-1-monophosphatase"/>
    <property type="match status" value="1"/>
</dbReference>